<dbReference type="InterPro" id="IPR009683">
    <property type="entry name" value="Extensin-like_C"/>
</dbReference>
<feature type="region of interest" description="Disordered" evidence="1">
    <location>
        <begin position="25"/>
        <end position="213"/>
    </location>
</feature>
<feature type="chain" id="PRO_5010179462" evidence="2">
    <location>
        <begin position="23"/>
        <end position="392"/>
    </location>
</feature>
<feature type="compositionally biased region" description="Pro residues" evidence="1">
    <location>
        <begin position="175"/>
        <end position="186"/>
    </location>
</feature>
<feature type="domain" description="Extensin-like C-terminal" evidence="3">
    <location>
        <begin position="238"/>
        <end position="392"/>
    </location>
</feature>
<reference evidence="4 5" key="1">
    <citation type="submission" date="2016-10" db="EMBL/GenBank/DDBJ databases">
        <authorList>
            <person name="de Groot N.N."/>
        </authorList>
    </citation>
    <scope>NUCLEOTIDE SEQUENCE [LARGE SCALE GENOMIC DNA]</scope>
    <source>
        <strain evidence="5">DSM 938 / 37b4</strain>
    </source>
</reference>
<evidence type="ECO:0000259" key="3">
    <source>
        <dbReference type="Pfam" id="PF06904"/>
    </source>
</evidence>
<evidence type="ECO:0000313" key="4">
    <source>
        <dbReference type="EMBL" id="SDF63578.1"/>
    </source>
</evidence>
<dbReference type="Pfam" id="PF06904">
    <property type="entry name" value="Extensin-like_C"/>
    <property type="match status" value="1"/>
</dbReference>
<feature type="signal peptide" evidence="2">
    <location>
        <begin position="1"/>
        <end position="22"/>
    </location>
</feature>
<protein>
    <submittedName>
        <fullName evidence="4">Uncharacterized conserved protein</fullName>
    </submittedName>
</protein>
<evidence type="ECO:0000256" key="2">
    <source>
        <dbReference type="SAM" id="SignalP"/>
    </source>
</evidence>
<sequence length="392" mass="39378">MRGPRSLALALITALACGPVAAESLKTSPLPRPRPPTAAPLPAPPLPAAPKATPGGVALPASAGQSPLDTPQPAPAAGAADPAPAGRHPVPRPASIAATAPAESLPPPADPRLAGAHPKPRPAGLVTEPPAEAEAGPAPKADPRLAGYRPKPRPAALAGPPPEAAPQKTAAVAPPAQPAAQKPPPGGVLSRLFGAPRKRNAPAPDAPVPEAPAPAPGLRGAVCGVPGLIGQEVAPIGNGGRGSGCGIAAPVKITAVSGIRLTQPMTVDCATATAFKRWVDRGIVPAVGGKGGGVAKLDVGPGYVCRPRNNQRGAKLSEHGRGKAIDLMGLVLKNGQVLDVKTGWKSQPRIFKAIHAAACGPFGTVLGPKADRYHQDHIHVDTQRYRSGTYCR</sequence>
<proteinExistence type="predicted"/>
<feature type="compositionally biased region" description="Low complexity" evidence="1">
    <location>
        <begin position="75"/>
        <end position="85"/>
    </location>
</feature>
<dbReference type="PROSITE" id="PS51257">
    <property type="entry name" value="PROKAR_LIPOPROTEIN"/>
    <property type="match status" value="1"/>
</dbReference>
<evidence type="ECO:0000313" key="5">
    <source>
        <dbReference type="Proteomes" id="UP000183812"/>
    </source>
</evidence>
<dbReference type="AlphaFoldDB" id="A0A1G7MP09"/>
<accession>A0A1G7MP09</accession>
<dbReference type="EMBL" id="FNAY01000014">
    <property type="protein sequence ID" value="SDF63578.1"/>
    <property type="molecule type" value="Genomic_DNA"/>
</dbReference>
<keyword evidence="2" id="KW-0732">Signal</keyword>
<evidence type="ECO:0000256" key="1">
    <source>
        <dbReference type="SAM" id="MobiDB-lite"/>
    </source>
</evidence>
<feature type="compositionally biased region" description="Pro residues" evidence="1">
    <location>
        <begin position="204"/>
        <end position="213"/>
    </location>
</feature>
<feature type="compositionally biased region" description="Low complexity" evidence="1">
    <location>
        <begin position="165"/>
        <end position="174"/>
    </location>
</feature>
<organism evidence="4 5">
    <name type="scientific">Rhodobacter capsulatus</name>
    <name type="common">Rhodopseudomonas capsulata</name>
    <dbReference type="NCBI Taxonomy" id="1061"/>
    <lineage>
        <taxon>Bacteria</taxon>
        <taxon>Pseudomonadati</taxon>
        <taxon>Pseudomonadota</taxon>
        <taxon>Alphaproteobacteria</taxon>
        <taxon>Rhodobacterales</taxon>
        <taxon>Rhodobacter group</taxon>
        <taxon>Rhodobacter</taxon>
    </lineage>
</organism>
<dbReference type="RefSeq" id="WP_254771526.1">
    <property type="nucleotide sequence ID" value="NZ_FNAY01000014.1"/>
</dbReference>
<gene>
    <name evidence="4" type="ORF">SAMN04244550_02574</name>
</gene>
<dbReference type="Proteomes" id="UP000183812">
    <property type="component" value="Unassembled WGS sequence"/>
</dbReference>
<feature type="compositionally biased region" description="Pro residues" evidence="1">
    <location>
        <begin position="30"/>
        <end position="48"/>
    </location>
</feature>
<feature type="compositionally biased region" description="Low complexity" evidence="1">
    <location>
        <begin position="128"/>
        <end position="139"/>
    </location>
</feature>
<name>A0A1G7MP09_RHOCA</name>